<dbReference type="EMBL" id="FQZL01000032">
    <property type="protein sequence ID" value="SHJ71340.1"/>
    <property type="molecule type" value="Genomic_DNA"/>
</dbReference>
<dbReference type="InterPro" id="IPR027051">
    <property type="entry name" value="XdhC_Rossmann_dom"/>
</dbReference>
<dbReference type="InterPro" id="IPR052698">
    <property type="entry name" value="MoCofactor_Util/Proc"/>
</dbReference>
<dbReference type="Pfam" id="PF13478">
    <property type="entry name" value="XdhC_C"/>
    <property type="match status" value="1"/>
</dbReference>
<dbReference type="PANTHER" id="PTHR30388">
    <property type="entry name" value="ALDEHYDE OXIDOREDUCTASE MOLYBDENUM COFACTOR ASSEMBLY PROTEIN"/>
    <property type="match status" value="1"/>
</dbReference>
<feature type="domain" description="XdhC- CoxI" evidence="1">
    <location>
        <begin position="9"/>
        <end position="69"/>
    </location>
</feature>
<gene>
    <name evidence="3" type="ORF">SAMN02745751_03200</name>
</gene>
<evidence type="ECO:0000313" key="4">
    <source>
        <dbReference type="Proteomes" id="UP000184052"/>
    </source>
</evidence>
<dbReference type="Gene3D" id="3.40.50.720">
    <property type="entry name" value="NAD(P)-binding Rossmann-like Domain"/>
    <property type="match status" value="1"/>
</dbReference>
<keyword evidence="4" id="KW-1185">Reference proteome</keyword>
<dbReference type="RefSeq" id="WP_073050567.1">
    <property type="nucleotide sequence ID" value="NZ_FQZL01000032.1"/>
</dbReference>
<dbReference type="InterPro" id="IPR003777">
    <property type="entry name" value="XdhC_CoxI"/>
</dbReference>
<dbReference type="AlphaFoldDB" id="A0A1M6LJK5"/>
<organism evidence="3 4">
    <name type="scientific">Dethiosulfatibacter aminovorans DSM 17477</name>
    <dbReference type="NCBI Taxonomy" id="1121476"/>
    <lineage>
        <taxon>Bacteria</taxon>
        <taxon>Bacillati</taxon>
        <taxon>Bacillota</taxon>
        <taxon>Tissierellia</taxon>
        <taxon>Dethiosulfatibacter</taxon>
    </lineage>
</organism>
<sequence length="265" mass="28816">MIREALKLADSGETVAVVTVTNQVGSTPAEPGKMMIVKRDGTFAGTVGGGRLEFKSISLAKECIEREISKSCRFDLEKDLGMTCGGYVEIFINVLKPEKTVVIVGGGHIGRVLEKLSRNAGFNTIVVDEREDIASRDRFPEATEVILGDIKEECSKLETNSSSYIVIATHGHAHDQVALESLIRKEYKYIGVIGSKHKINTMFESMKNKGLEQEKIDKVHSPIGLAIGGNSPEDIAVGILAEIIMVKNDGQGITMKDKKAAELKK</sequence>
<dbReference type="OrthoDB" id="9773039at2"/>
<evidence type="ECO:0000259" key="2">
    <source>
        <dbReference type="Pfam" id="PF13478"/>
    </source>
</evidence>
<proteinExistence type="predicted"/>
<evidence type="ECO:0000259" key="1">
    <source>
        <dbReference type="Pfam" id="PF02625"/>
    </source>
</evidence>
<evidence type="ECO:0000313" key="3">
    <source>
        <dbReference type="EMBL" id="SHJ71340.1"/>
    </source>
</evidence>
<dbReference type="STRING" id="1121476.SAMN02745751_03200"/>
<accession>A0A1M6LJK5</accession>
<dbReference type="Proteomes" id="UP000184052">
    <property type="component" value="Unassembled WGS sequence"/>
</dbReference>
<protein>
    <submittedName>
        <fullName evidence="3">Xanthine dehydrogenase accessory factor</fullName>
    </submittedName>
</protein>
<dbReference type="Pfam" id="PF02625">
    <property type="entry name" value="XdhC_CoxI"/>
    <property type="match status" value="1"/>
</dbReference>
<name>A0A1M6LJK5_9FIRM</name>
<dbReference type="PANTHER" id="PTHR30388:SF6">
    <property type="entry name" value="XANTHINE DEHYDROGENASE SUBUNIT A-RELATED"/>
    <property type="match status" value="1"/>
</dbReference>
<feature type="domain" description="XdhC Rossmann" evidence="2">
    <location>
        <begin position="101"/>
        <end position="243"/>
    </location>
</feature>
<reference evidence="3 4" key="1">
    <citation type="submission" date="2016-11" db="EMBL/GenBank/DDBJ databases">
        <authorList>
            <person name="Jaros S."/>
            <person name="Januszkiewicz K."/>
            <person name="Wedrychowicz H."/>
        </authorList>
    </citation>
    <scope>NUCLEOTIDE SEQUENCE [LARGE SCALE GENOMIC DNA]</scope>
    <source>
        <strain evidence="3 4">DSM 17477</strain>
    </source>
</reference>